<dbReference type="PROSITE" id="PS51257">
    <property type="entry name" value="PROKAR_LIPOPROTEIN"/>
    <property type="match status" value="1"/>
</dbReference>
<dbReference type="Proteomes" id="UP000031565">
    <property type="component" value="Unassembled WGS sequence"/>
</dbReference>
<evidence type="ECO:0000313" key="2">
    <source>
        <dbReference type="Proteomes" id="UP000031565"/>
    </source>
</evidence>
<proteinExistence type="predicted"/>
<dbReference type="InterPro" id="IPR054816">
    <property type="entry name" value="Lipoprotein_mollicutes-type_CS"/>
</dbReference>
<evidence type="ECO:0008006" key="3">
    <source>
        <dbReference type="Google" id="ProtNLM"/>
    </source>
</evidence>
<dbReference type="AlphaFoldDB" id="A0A2P6FC85"/>
<keyword evidence="2" id="KW-1185">Reference proteome</keyword>
<protein>
    <recommendedName>
        <fullName evidence="3">Lipoprotein</fullName>
    </recommendedName>
</protein>
<sequence>MKRLLSILGAISLIGTSTLGVVSCGKEPKCENKIIGNLKEMCSSNNAFHTEDNKWYFVIARGDNTKWNVVKFQNRKKPNTIYNSNEYDIILNEGKRFNTGLVLWVKKEDKKFPYTWGQEKKKYFKNVYQWLSNNEPTNNDIPKIDNDGNIII</sequence>
<comment type="caution">
    <text evidence="1">The sequence shown here is derived from an EMBL/GenBank/DDBJ whole genome shotgun (WGS) entry which is preliminary data.</text>
</comment>
<reference evidence="1 2" key="1">
    <citation type="journal article" date="2015" name="MBio">
        <title>Genome sequence of the Drosophila melanogaster male-killing Spiroplasma strain MSRO endosymbiont.</title>
        <authorList>
            <person name="Paredes J.C."/>
            <person name="Herren J.K."/>
            <person name="Schupfer F."/>
            <person name="Marin R."/>
            <person name="Claverol S."/>
            <person name="Kuo C.H."/>
            <person name="Lemaitre B."/>
            <person name="Beven L."/>
        </authorList>
    </citation>
    <scope>NUCLEOTIDE SEQUENCE [LARGE SCALE GENOMIC DNA]</scope>
    <source>
        <strain evidence="1 2">MSRO</strain>
    </source>
</reference>
<gene>
    <name evidence="1" type="ORF">SMSRO_SF008760</name>
</gene>
<name>A0A2P6FC85_9MOLU</name>
<organism evidence="1 2">
    <name type="scientific">Spiroplasma poulsonii</name>
    <dbReference type="NCBI Taxonomy" id="2138"/>
    <lineage>
        <taxon>Bacteria</taxon>
        <taxon>Bacillati</taxon>
        <taxon>Mycoplasmatota</taxon>
        <taxon>Mollicutes</taxon>
        <taxon>Entomoplasmatales</taxon>
        <taxon>Spiroplasmataceae</taxon>
        <taxon>Spiroplasma</taxon>
    </lineage>
</organism>
<dbReference type="EMBL" id="JTLV02000001">
    <property type="protein sequence ID" value="PQM31078.1"/>
    <property type="molecule type" value="Genomic_DNA"/>
</dbReference>
<dbReference type="RefSeq" id="WP_040093220.1">
    <property type="nucleotide sequence ID" value="NZ_CM020866.1"/>
</dbReference>
<dbReference type="NCBIfam" id="NF038029">
    <property type="entry name" value="LP_plasma"/>
    <property type="match status" value="1"/>
</dbReference>
<evidence type="ECO:0000313" key="1">
    <source>
        <dbReference type="EMBL" id="PQM31078.1"/>
    </source>
</evidence>
<accession>A0A2P6FC85</accession>